<dbReference type="GO" id="GO:0016301">
    <property type="term" value="F:kinase activity"/>
    <property type="evidence" value="ECO:0007669"/>
    <property type="project" value="UniProtKB-KW"/>
</dbReference>
<evidence type="ECO:0000313" key="12">
    <source>
        <dbReference type="EMBL" id="MEE6309177.1"/>
    </source>
</evidence>
<feature type="domain" description="Signal transduction histidine kinase subgroup 3 dimerisation and phosphoacceptor" evidence="11">
    <location>
        <begin position="122"/>
        <end position="184"/>
    </location>
</feature>
<dbReference type="EMBL" id="JAZGQL010000014">
    <property type="protein sequence ID" value="MEE6309177.1"/>
    <property type="molecule type" value="Genomic_DNA"/>
</dbReference>
<keyword evidence="9" id="KW-1133">Transmembrane helix</keyword>
<evidence type="ECO:0000256" key="5">
    <source>
        <dbReference type="ARBA" id="ARBA00022741"/>
    </source>
</evidence>
<keyword evidence="9" id="KW-0472">Membrane</keyword>
<gene>
    <name evidence="12" type="ORF">V1634_20270</name>
</gene>
<feature type="domain" description="Histidine kinase/HSP90-like ATPase" evidence="10">
    <location>
        <begin position="230"/>
        <end position="317"/>
    </location>
</feature>
<dbReference type="InterPro" id="IPR036890">
    <property type="entry name" value="HATPase_C_sf"/>
</dbReference>
<dbReference type="InterPro" id="IPR011712">
    <property type="entry name" value="Sig_transdc_His_kin_sub3_dim/P"/>
</dbReference>
<keyword evidence="13" id="KW-1185">Reference proteome</keyword>
<keyword evidence="7" id="KW-0067">ATP-binding</keyword>
<evidence type="ECO:0000256" key="7">
    <source>
        <dbReference type="ARBA" id="ARBA00022840"/>
    </source>
</evidence>
<feature type="transmembrane region" description="Helical" evidence="9">
    <location>
        <begin position="76"/>
        <end position="96"/>
    </location>
</feature>
<keyword evidence="4" id="KW-0808">Transferase</keyword>
<protein>
    <recommendedName>
        <fullName evidence="2">histidine kinase</fullName>
        <ecNumber evidence="2">2.7.13.3</ecNumber>
    </recommendedName>
</protein>
<evidence type="ECO:0000256" key="6">
    <source>
        <dbReference type="ARBA" id="ARBA00022777"/>
    </source>
</evidence>
<dbReference type="EC" id="2.7.13.3" evidence="2"/>
<reference evidence="12 13" key="1">
    <citation type="submission" date="2024-01" db="EMBL/GenBank/DDBJ databases">
        <title>Genome insights into Plantactinospora veratri sp. nov.</title>
        <authorList>
            <person name="Wang L."/>
        </authorList>
    </citation>
    <scope>NUCLEOTIDE SEQUENCE [LARGE SCALE GENOMIC DNA]</scope>
    <source>
        <strain evidence="12 13">NEAU-FHS4</strain>
    </source>
</reference>
<evidence type="ECO:0000259" key="10">
    <source>
        <dbReference type="Pfam" id="PF02518"/>
    </source>
</evidence>
<evidence type="ECO:0000256" key="2">
    <source>
        <dbReference type="ARBA" id="ARBA00012438"/>
    </source>
</evidence>
<keyword evidence="6 12" id="KW-0418">Kinase</keyword>
<evidence type="ECO:0000256" key="9">
    <source>
        <dbReference type="SAM" id="Phobius"/>
    </source>
</evidence>
<accession>A0ABU7SGX5</accession>
<keyword evidence="3" id="KW-0597">Phosphoprotein</keyword>
<dbReference type="InterPro" id="IPR050482">
    <property type="entry name" value="Sensor_HK_TwoCompSys"/>
</dbReference>
<dbReference type="Pfam" id="PF07730">
    <property type="entry name" value="HisKA_3"/>
    <property type="match status" value="1"/>
</dbReference>
<keyword evidence="9" id="KW-0812">Transmembrane</keyword>
<sequence length="454" mass="49164">MRYDRADRAWTPLLIVSAGVSVSEVFTTGGWLPLLAIVPAFVAGRRMASLSVALWVFTAAAFAGLAVALWRSTNPLPYWLTLVLLLFVVSVLPWWVGRYRRLSAEHGERERTIVAGQARLRERATIARDMHDSLGHELALIALHSGALELAGDLTDKHRHAAGELRASAVRATERLRDILRVLGNADAAADLQPADESVDDLVRRAVTAGMQVRLRRDGSGPPWLPMSSQAVHRVVQESLTNAARHAPGAQVTVTIARQHAGTRIDVVNKAPARPGDGTGSGQGLIGLDERVRLVGGRLEAGPRPDGGWAVTAVLPDDAGSRLDDGPAGFELQGTRRLTRRRQMQSAALPLGAALLLVAALTLLQMYTVARTGLSDELYQHLRLGQTRAQIQPQLPPREIDPLPRVLNEPPTPPGSTCAYFQAGTSLFSDAAIVYRLCFSDEDVLVAKDRMEKV</sequence>
<dbReference type="RefSeq" id="WP_331209454.1">
    <property type="nucleotide sequence ID" value="NZ_JAZGQL010000014.1"/>
</dbReference>
<proteinExistence type="predicted"/>
<name>A0ABU7SGX5_9ACTN</name>
<dbReference type="Pfam" id="PF02518">
    <property type="entry name" value="HATPase_c"/>
    <property type="match status" value="1"/>
</dbReference>
<feature type="transmembrane region" description="Helical" evidence="9">
    <location>
        <begin position="347"/>
        <end position="367"/>
    </location>
</feature>
<evidence type="ECO:0000256" key="8">
    <source>
        <dbReference type="ARBA" id="ARBA00023012"/>
    </source>
</evidence>
<evidence type="ECO:0000256" key="1">
    <source>
        <dbReference type="ARBA" id="ARBA00000085"/>
    </source>
</evidence>
<dbReference type="SUPFAM" id="SSF55874">
    <property type="entry name" value="ATPase domain of HSP90 chaperone/DNA topoisomerase II/histidine kinase"/>
    <property type="match status" value="1"/>
</dbReference>
<dbReference type="Proteomes" id="UP001339911">
    <property type="component" value="Unassembled WGS sequence"/>
</dbReference>
<dbReference type="CDD" id="cd16917">
    <property type="entry name" value="HATPase_UhpB-NarQ-NarX-like"/>
    <property type="match status" value="1"/>
</dbReference>
<keyword evidence="8" id="KW-0902">Two-component regulatory system</keyword>
<dbReference type="PANTHER" id="PTHR24421">
    <property type="entry name" value="NITRATE/NITRITE SENSOR PROTEIN NARX-RELATED"/>
    <property type="match status" value="1"/>
</dbReference>
<evidence type="ECO:0000256" key="3">
    <source>
        <dbReference type="ARBA" id="ARBA00022553"/>
    </source>
</evidence>
<organism evidence="12 13">
    <name type="scientific">Plantactinospora veratri</name>
    <dbReference type="NCBI Taxonomy" id="1436122"/>
    <lineage>
        <taxon>Bacteria</taxon>
        <taxon>Bacillati</taxon>
        <taxon>Actinomycetota</taxon>
        <taxon>Actinomycetes</taxon>
        <taxon>Micromonosporales</taxon>
        <taxon>Micromonosporaceae</taxon>
        <taxon>Plantactinospora</taxon>
    </lineage>
</organism>
<evidence type="ECO:0000259" key="11">
    <source>
        <dbReference type="Pfam" id="PF07730"/>
    </source>
</evidence>
<keyword evidence="5" id="KW-0547">Nucleotide-binding</keyword>
<dbReference type="PANTHER" id="PTHR24421:SF10">
    <property type="entry name" value="NITRATE_NITRITE SENSOR PROTEIN NARQ"/>
    <property type="match status" value="1"/>
</dbReference>
<evidence type="ECO:0000256" key="4">
    <source>
        <dbReference type="ARBA" id="ARBA00022679"/>
    </source>
</evidence>
<dbReference type="InterPro" id="IPR003594">
    <property type="entry name" value="HATPase_dom"/>
</dbReference>
<evidence type="ECO:0000313" key="13">
    <source>
        <dbReference type="Proteomes" id="UP001339911"/>
    </source>
</evidence>
<comment type="catalytic activity">
    <reaction evidence="1">
        <text>ATP + protein L-histidine = ADP + protein N-phospho-L-histidine.</text>
        <dbReference type="EC" id="2.7.13.3"/>
    </reaction>
</comment>
<comment type="caution">
    <text evidence="12">The sequence shown here is derived from an EMBL/GenBank/DDBJ whole genome shotgun (WGS) entry which is preliminary data.</text>
</comment>
<dbReference type="Gene3D" id="1.20.5.1930">
    <property type="match status" value="1"/>
</dbReference>
<dbReference type="Gene3D" id="3.30.565.10">
    <property type="entry name" value="Histidine kinase-like ATPase, C-terminal domain"/>
    <property type="match status" value="1"/>
</dbReference>
<feature type="transmembrane region" description="Helical" evidence="9">
    <location>
        <begin position="50"/>
        <end position="70"/>
    </location>
</feature>
<feature type="transmembrane region" description="Helical" evidence="9">
    <location>
        <begin position="12"/>
        <end position="38"/>
    </location>
</feature>